<dbReference type="KEGG" id="hdn:Hden_2146"/>
<evidence type="ECO:0000256" key="1">
    <source>
        <dbReference type="SAM" id="MobiDB-lite"/>
    </source>
</evidence>
<feature type="region of interest" description="Disordered" evidence="1">
    <location>
        <begin position="47"/>
        <end position="73"/>
    </location>
</feature>
<dbReference type="STRING" id="582899.Hden_2146"/>
<feature type="compositionally biased region" description="Low complexity" evidence="1">
    <location>
        <begin position="47"/>
        <end position="56"/>
    </location>
</feature>
<proteinExistence type="predicted"/>
<dbReference type="AlphaFoldDB" id="D8JQJ1"/>
<keyword evidence="3" id="KW-1185">Reference proteome</keyword>
<sequence length="191" mass="20711" precursor="true">MTKLRPLLLALVSLGLAALVGFDNRDMLMSMWSNRGTVAEAAHEGAAANNGQAEQVAADDDAAQPENDALRTGNPLASFEKGALKNWVQRPLFAPSRKPPPPAEVKQAVAPPKPPPDYQLIGVLLNQRRTIALLRSENSGAQYRVEVGDMIGGWLVKSVERDTVVLKRDEDTSQVIQFKKACSKPDDPKCS</sequence>
<protein>
    <submittedName>
        <fullName evidence="2">Uncharacterized protein</fullName>
    </submittedName>
</protein>
<evidence type="ECO:0000313" key="2">
    <source>
        <dbReference type="EMBL" id="ADJ23945.1"/>
    </source>
</evidence>
<dbReference type="Proteomes" id="UP000002033">
    <property type="component" value="Chromosome"/>
</dbReference>
<dbReference type="HOGENOM" id="CLU_1452609_0_0_5"/>
<dbReference type="eggNOG" id="ENOG50333QC">
    <property type="taxonomic scope" value="Bacteria"/>
</dbReference>
<gene>
    <name evidence="2" type="ordered locus">Hden_2146</name>
</gene>
<feature type="region of interest" description="Disordered" evidence="1">
    <location>
        <begin position="92"/>
        <end position="113"/>
    </location>
</feature>
<evidence type="ECO:0000313" key="3">
    <source>
        <dbReference type="Proteomes" id="UP000002033"/>
    </source>
</evidence>
<dbReference type="EMBL" id="CP002083">
    <property type="protein sequence ID" value="ADJ23945.1"/>
    <property type="molecule type" value="Genomic_DNA"/>
</dbReference>
<name>D8JQJ1_HYPDA</name>
<dbReference type="OrthoDB" id="8366079at2"/>
<reference evidence="3" key="1">
    <citation type="journal article" date="2011" name="J. Bacteriol.">
        <title>Genome sequences of eight morphologically diverse alphaproteobacteria.</title>
        <authorList>
            <consortium name="US DOE Joint Genome Institute"/>
            <person name="Brown P.J."/>
            <person name="Kysela D.T."/>
            <person name="Buechlein A."/>
            <person name="Hemmerich C."/>
            <person name="Brun Y.V."/>
        </authorList>
    </citation>
    <scope>NUCLEOTIDE SEQUENCE [LARGE SCALE GENOMIC DNA]</scope>
    <source>
        <strain evidence="3">ATCC 51888 / DSM 1869 / NCIB 11706 / TK 0415</strain>
    </source>
</reference>
<dbReference type="RefSeq" id="WP_013216104.1">
    <property type="nucleotide sequence ID" value="NC_014313.1"/>
</dbReference>
<accession>D8JQJ1</accession>
<organism evidence="2 3">
    <name type="scientific">Hyphomicrobium denitrificans (strain ATCC 51888 / DSM 1869 / NCIMB 11706 / TK 0415)</name>
    <dbReference type="NCBI Taxonomy" id="582899"/>
    <lineage>
        <taxon>Bacteria</taxon>
        <taxon>Pseudomonadati</taxon>
        <taxon>Pseudomonadota</taxon>
        <taxon>Alphaproteobacteria</taxon>
        <taxon>Hyphomicrobiales</taxon>
        <taxon>Hyphomicrobiaceae</taxon>
        <taxon>Hyphomicrobium</taxon>
    </lineage>
</organism>